<dbReference type="EMBL" id="UGGO01000001">
    <property type="protein sequence ID" value="STQ45358.1"/>
    <property type="molecule type" value="Genomic_DNA"/>
</dbReference>
<organism evidence="1 2">
    <name type="scientific">Ewingella americana</name>
    <dbReference type="NCBI Taxonomy" id="41202"/>
    <lineage>
        <taxon>Bacteria</taxon>
        <taxon>Pseudomonadati</taxon>
        <taxon>Pseudomonadota</taxon>
        <taxon>Gammaproteobacteria</taxon>
        <taxon>Enterobacterales</taxon>
        <taxon>Yersiniaceae</taxon>
        <taxon>Ewingella</taxon>
    </lineage>
</organism>
<dbReference type="Proteomes" id="UP000254304">
    <property type="component" value="Unassembled WGS sequence"/>
</dbReference>
<evidence type="ECO:0000313" key="1">
    <source>
        <dbReference type="EMBL" id="STQ45358.1"/>
    </source>
</evidence>
<proteinExistence type="predicted"/>
<sequence>MTPREWFETKGSRPELREPPKRRHFAANTVDAETRPFRPCAASIFPQQKNAGFQRVSFKTLWARVGGEPTVLTLTLKDSSF</sequence>
<protein>
    <submittedName>
        <fullName evidence="1">Uncharacterized protein</fullName>
    </submittedName>
</protein>
<dbReference type="AlphaFoldDB" id="A0A377NF00"/>
<gene>
    <name evidence="1" type="ORF">NCTC12157_03091</name>
</gene>
<name>A0A377NF00_9GAMM</name>
<accession>A0A377NF00</accession>
<evidence type="ECO:0000313" key="2">
    <source>
        <dbReference type="Proteomes" id="UP000254304"/>
    </source>
</evidence>
<reference evidence="1 2" key="1">
    <citation type="submission" date="2018-06" db="EMBL/GenBank/DDBJ databases">
        <authorList>
            <consortium name="Pathogen Informatics"/>
            <person name="Doyle S."/>
        </authorList>
    </citation>
    <scope>NUCLEOTIDE SEQUENCE [LARGE SCALE GENOMIC DNA]</scope>
    <source>
        <strain evidence="1 2">NCTC12157</strain>
    </source>
</reference>